<feature type="compositionally biased region" description="Basic and acidic residues" evidence="4">
    <location>
        <begin position="637"/>
        <end position="650"/>
    </location>
</feature>
<feature type="region of interest" description="Disordered" evidence="4">
    <location>
        <begin position="670"/>
        <end position="718"/>
    </location>
</feature>
<evidence type="ECO:0000313" key="5">
    <source>
        <dbReference type="EMBL" id="KNE58982.1"/>
    </source>
</evidence>
<feature type="compositionally biased region" description="Acidic residues" evidence="4">
    <location>
        <begin position="286"/>
        <end position="299"/>
    </location>
</feature>
<feature type="region of interest" description="Disordered" evidence="4">
    <location>
        <begin position="130"/>
        <end position="504"/>
    </location>
</feature>
<evidence type="ECO:0000313" key="6">
    <source>
        <dbReference type="Proteomes" id="UP000054350"/>
    </source>
</evidence>
<name>A0A0L0S963_ALLM3</name>
<keyword evidence="2" id="KW-0175">Coiled coil</keyword>
<keyword evidence="3" id="KW-0505">Motor protein</keyword>
<proteinExistence type="predicted"/>
<dbReference type="GO" id="GO:0005874">
    <property type="term" value="C:microtubule"/>
    <property type="evidence" value="ECO:0007669"/>
    <property type="project" value="UniProtKB-KW"/>
</dbReference>
<keyword evidence="1" id="KW-0493">Microtubule</keyword>
<dbReference type="Proteomes" id="UP000054350">
    <property type="component" value="Unassembled WGS sequence"/>
</dbReference>
<feature type="compositionally biased region" description="Basic and acidic residues" evidence="4">
    <location>
        <begin position="608"/>
        <end position="629"/>
    </location>
</feature>
<reference evidence="5 6" key="1">
    <citation type="submission" date="2009-11" db="EMBL/GenBank/DDBJ databases">
        <title>Annotation of Allomyces macrogynus ATCC 38327.</title>
        <authorList>
            <consortium name="The Broad Institute Genome Sequencing Platform"/>
            <person name="Russ C."/>
            <person name="Cuomo C."/>
            <person name="Burger G."/>
            <person name="Gray M.W."/>
            <person name="Holland P.W.H."/>
            <person name="King N."/>
            <person name="Lang F.B.F."/>
            <person name="Roger A.J."/>
            <person name="Ruiz-Trillo I."/>
            <person name="Young S.K."/>
            <person name="Zeng Q."/>
            <person name="Gargeya S."/>
            <person name="Fitzgerald M."/>
            <person name="Haas B."/>
            <person name="Abouelleil A."/>
            <person name="Alvarado L."/>
            <person name="Arachchi H.M."/>
            <person name="Berlin A."/>
            <person name="Chapman S.B."/>
            <person name="Gearin G."/>
            <person name="Goldberg J."/>
            <person name="Griggs A."/>
            <person name="Gujja S."/>
            <person name="Hansen M."/>
            <person name="Heiman D."/>
            <person name="Howarth C."/>
            <person name="Larimer J."/>
            <person name="Lui A."/>
            <person name="MacDonald P.J.P."/>
            <person name="McCowen C."/>
            <person name="Montmayeur A."/>
            <person name="Murphy C."/>
            <person name="Neiman D."/>
            <person name="Pearson M."/>
            <person name="Priest M."/>
            <person name="Roberts A."/>
            <person name="Saif S."/>
            <person name="Shea T."/>
            <person name="Sisk P."/>
            <person name="Stolte C."/>
            <person name="Sykes S."/>
            <person name="Wortman J."/>
            <person name="Nusbaum C."/>
            <person name="Birren B."/>
        </authorList>
    </citation>
    <scope>NUCLEOTIDE SEQUENCE [LARGE SCALE GENOMIC DNA]</scope>
    <source>
        <strain evidence="5 6">ATCC 38327</strain>
    </source>
</reference>
<feature type="region of interest" description="Disordered" evidence="4">
    <location>
        <begin position="856"/>
        <end position="899"/>
    </location>
</feature>
<evidence type="ECO:0000256" key="1">
    <source>
        <dbReference type="ARBA" id="ARBA00022701"/>
    </source>
</evidence>
<sequence>MDTGSDPSTPLATDDVEPDLFEKLTMLLQEHEDQRRRRQDEPVEPAPHADSMATGVAVVGTGNAAPPPPRGASRDEKMATGPPPRRGASKDEKTAPGPPPRKECVKGWEDGAAEAVGCIGCTPEQVPSVAAPAVLHDGPGSSLPTRSSDGSEHDVDASSMRPPPTPKLIYSPRQSVVSVPPWSPTHRSFPRNSGSHVIPPPPLDGPVPNISAPASPAVNRFFQHPPPRPTTLQLNIPSIYVIPPSTSTPSVDYPPYHDDDEEVERMSEDSRLHDMEPRIGTGGYDDGYDDDEDDDDEFFNYDPSIDPYTGEPHDMAAAGYAIQKPPSPEHRDRRRQFQADHDADAFQPTAGATRHNTAAAPMPEFMDSDPSTDNDSPGPFSHLAAAAAAGQTAQPPRSRARPYPAAATGTRRAAPLTPNDDADTATESDEAATEPDHEPRTPAAASTVSNAEYYAYQERLRRLFQPPPPSTTAPVPVPAPTSLPAASSTFTPSTSASTDRTLHHTAVAAPLPVAPIPPPILRFDTPASMVDSDTSSSFVLHMTTPPPQQPQAPPRQFPGAVAAAAISQRNAGAPPRRGASVSTATAPAQPPQPHESRAQLFAQLQRQAAERRRVEQERARIEEEQRRLAEEEEEEEERPRRRQAAEEEQRRIHAELVRRAEEDARRLLEEQQRQRAQEAERERLRQEQLRREEAERRRVEEEERRRKEKEEEERCLEVQRRLEEQCRIEEQQRLLEQQRLEEQRRLLEQQKIAEQRRRESDERRRREEQQRLLLEEERKQRLQEEMRRQQMLQEARRRQQAADRRRQEAEAEAERQRRAAEAEAERVRRLEDLQMREQEEQRRAEAELLQQLEELQAQLDWQQPDPTFSSDPNVFTYVSPAQQPLPPAPPQSAPTSAVVAAAAHTPAPYVTSVSAPAIVSPRPRRSLPNIAERVAASQATPPAAEPAPVQRAYVPRSQFVNPNRTRKPSAGSNQYYPPGTTGSRA</sequence>
<evidence type="ECO:0000256" key="4">
    <source>
        <dbReference type="SAM" id="MobiDB-lite"/>
    </source>
</evidence>
<accession>A0A0L0S963</accession>
<reference evidence="6" key="2">
    <citation type="submission" date="2009-11" db="EMBL/GenBank/DDBJ databases">
        <title>The Genome Sequence of Allomyces macrogynus strain ATCC 38327.</title>
        <authorList>
            <consortium name="The Broad Institute Genome Sequencing Platform"/>
            <person name="Russ C."/>
            <person name="Cuomo C."/>
            <person name="Shea T."/>
            <person name="Young S.K."/>
            <person name="Zeng Q."/>
            <person name="Koehrsen M."/>
            <person name="Haas B."/>
            <person name="Borodovsky M."/>
            <person name="Guigo R."/>
            <person name="Alvarado L."/>
            <person name="Berlin A."/>
            <person name="Borenstein D."/>
            <person name="Chen Z."/>
            <person name="Engels R."/>
            <person name="Freedman E."/>
            <person name="Gellesch M."/>
            <person name="Goldberg J."/>
            <person name="Griggs A."/>
            <person name="Gujja S."/>
            <person name="Heiman D."/>
            <person name="Hepburn T."/>
            <person name="Howarth C."/>
            <person name="Jen D."/>
            <person name="Larson L."/>
            <person name="Lewis B."/>
            <person name="Mehta T."/>
            <person name="Park D."/>
            <person name="Pearson M."/>
            <person name="Roberts A."/>
            <person name="Saif S."/>
            <person name="Shenoy N."/>
            <person name="Sisk P."/>
            <person name="Stolte C."/>
            <person name="Sykes S."/>
            <person name="Walk T."/>
            <person name="White J."/>
            <person name="Yandava C."/>
            <person name="Burger G."/>
            <person name="Gray M.W."/>
            <person name="Holland P.W.H."/>
            <person name="King N."/>
            <person name="Lang F.B.F."/>
            <person name="Roger A.J."/>
            <person name="Ruiz-Trillo I."/>
            <person name="Lander E."/>
            <person name="Nusbaum C."/>
        </authorList>
    </citation>
    <scope>NUCLEOTIDE SEQUENCE [LARGE SCALE GENOMIC DNA]</scope>
    <source>
        <strain evidence="6">ATCC 38327</strain>
    </source>
</reference>
<feature type="compositionally biased region" description="Basic and acidic residues" evidence="4">
    <location>
        <begin position="88"/>
        <end position="105"/>
    </location>
</feature>
<organism evidence="5 6">
    <name type="scientific">Allomyces macrogynus (strain ATCC 38327)</name>
    <name type="common">Allomyces javanicus var. macrogynus</name>
    <dbReference type="NCBI Taxonomy" id="578462"/>
    <lineage>
        <taxon>Eukaryota</taxon>
        <taxon>Fungi</taxon>
        <taxon>Fungi incertae sedis</taxon>
        <taxon>Blastocladiomycota</taxon>
        <taxon>Blastocladiomycetes</taxon>
        <taxon>Blastocladiales</taxon>
        <taxon>Blastocladiaceae</taxon>
        <taxon>Allomyces</taxon>
    </lineage>
</organism>
<feature type="compositionally biased region" description="Basic and acidic residues" evidence="4">
    <location>
        <begin position="264"/>
        <end position="277"/>
    </location>
</feature>
<dbReference type="InterPro" id="IPR027640">
    <property type="entry name" value="Kinesin-like_fam"/>
</dbReference>
<dbReference type="PANTHER" id="PTHR47968:SF36">
    <property type="entry name" value="KINESIN HEAVY CHAIN ISOFORM X1"/>
    <property type="match status" value="1"/>
</dbReference>
<feature type="compositionally biased region" description="Pro residues" evidence="4">
    <location>
        <begin position="465"/>
        <end position="481"/>
    </location>
</feature>
<dbReference type="eggNOG" id="ENOG502QWNE">
    <property type="taxonomic scope" value="Eukaryota"/>
</dbReference>
<gene>
    <name evidence="5" type="ORF">AMAG_03336</name>
</gene>
<feature type="compositionally biased region" description="Low complexity" evidence="4">
    <location>
        <begin position="482"/>
        <end position="498"/>
    </location>
</feature>
<dbReference type="EMBL" id="GG745334">
    <property type="protein sequence ID" value="KNE58982.1"/>
    <property type="molecule type" value="Genomic_DNA"/>
</dbReference>
<feature type="compositionally biased region" description="Pro residues" evidence="4">
    <location>
        <begin position="883"/>
        <end position="892"/>
    </location>
</feature>
<dbReference type="VEuPathDB" id="FungiDB:AMAG_03336"/>
<feature type="compositionally biased region" description="Low complexity" evidence="4">
    <location>
        <begin position="384"/>
        <end position="418"/>
    </location>
</feature>
<feature type="compositionally biased region" description="Basic and acidic residues" evidence="4">
    <location>
        <begin position="670"/>
        <end position="709"/>
    </location>
</feature>
<dbReference type="PANTHER" id="PTHR47968">
    <property type="entry name" value="CENTROMERE PROTEIN E"/>
    <property type="match status" value="1"/>
</dbReference>
<feature type="compositionally biased region" description="Basic and acidic residues" evidence="4">
    <location>
        <begin position="327"/>
        <end position="344"/>
    </location>
</feature>
<feature type="compositionally biased region" description="Polar residues" evidence="4">
    <location>
        <begin position="970"/>
        <end position="985"/>
    </location>
</feature>
<feature type="compositionally biased region" description="Pro residues" evidence="4">
    <location>
        <begin position="544"/>
        <end position="556"/>
    </location>
</feature>
<keyword evidence="6" id="KW-1185">Reference proteome</keyword>
<evidence type="ECO:0000256" key="3">
    <source>
        <dbReference type="ARBA" id="ARBA00023175"/>
    </source>
</evidence>
<feature type="region of interest" description="Disordered" evidence="4">
    <location>
        <begin position="524"/>
        <end position="650"/>
    </location>
</feature>
<feature type="compositionally biased region" description="Basic and acidic residues" evidence="4">
    <location>
        <begin position="29"/>
        <end position="41"/>
    </location>
</feature>
<dbReference type="GO" id="GO:0007018">
    <property type="term" value="P:microtubule-based movement"/>
    <property type="evidence" value="ECO:0007669"/>
    <property type="project" value="InterPro"/>
</dbReference>
<feature type="region of interest" description="Disordered" evidence="4">
    <location>
        <begin position="28"/>
        <end position="105"/>
    </location>
</feature>
<dbReference type="STRING" id="578462.A0A0L0S963"/>
<dbReference type="GO" id="GO:0003777">
    <property type="term" value="F:microtubule motor activity"/>
    <property type="evidence" value="ECO:0007669"/>
    <property type="project" value="InterPro"/>
</dbReference>
<feature type="region of interest" description="Disordered" evidence="4">
    <location>
        <begin position="784"/>
        <end position="832"/>
    </location>
</feature>
<feature type="compositionally biased region" description="Polar residues" evidence="4">
    <location>
        <begin position="860"/>
        <end position="873"/>
    </location>
</feature>
<feature type="compositionally biased region" description="Low complexity" evidence="4">
    <location>
        <begin position="598"/>
        <end position="607"/>
    </location>
</feature>
<feature type="region of interest" description="Disordered" evidence="4">
    <location>
        <begin position="933"/>
        <end position="985"/>
    </location>
</feature>
<dbReference type="OMA" id="PHESRAQ"/>
<dbReference type="AlphaFoldDB" id="A0A0L0S963"/>
<feature type="compositionally biased region" description="Acidic residues" evidence="4">
    <location>
        <begin position="420"/>
        <end position="433"/>
    </location>
</feature>
<evidence type="ECO:0000256" key="2">
    <source>
        <dbReference type="ARBA" id="ARBA00023054"/>
    </source>
</evidence>
<protein>
    <submittedName>
        <fullName evidence="5">Uncharacterized protein</fullName>
    </submittedName>
</protein>